<dbReference type="WBParaSite" id="SCUD_0002016801-mRNA-1">
    <property type="protein sequence ID" value="SCUD_0002016801-mRNA-1"/>
    <property type="gene ID" value="SCUD_0002016801"/>
</dbReference>
<evidence type="ECO:0000313" key="3">
    <source>
        <dbReference type="WBParaSite" id="SCUD_0002016801-mRNA-1"/>
    </source>
</evidence>
<keyword evidence="2" id="KW-1185">Reference proteome</keyword>
<dbReference type="AlphaFoldDB" id="A0A183KYL8"/>
<dbReference type="Proteomes" id="UP000279833">
    <property type="component" value="Unassembled WGS sequence"/>
</dbReference>
<organism evidence="3">
    <name type="scientific">Schistosoma curassoni</name>
    <dbReference type="NCBI Taxonomy" id="6186"/>
    <lineage>
        <taxon>Eukaryota</taxon>
        <taxon>Metazoa</taxon>
        <taxon>Spiralia</taxon>
        <taxon>Lophotrochozoa</taxon>
        <taxon>Platyhelminthes</taxon>
        <taxon>Trematoda</taxon>
        <taxon>Digenea</taxon>
        <taxon>Strigeidida</taxon>
        <taxon>Schistosomatoidea</taxon>
        <taxon>Schistosomatidae</taxon>
        <taxon>Schistosoma</taxon>
    </lineage>
</organism>
<name>A0A183KYL8_9TREM</name>
<reference evidence="1" key="2">
    <citation type="submission" date="2018-11" db="EMBL/GenBank/DDBJ databases">
        <authorList>
            <consortium name="Pathogen Informatics"/>
        </authorList>
    </citation>
    <scope>NUCLEOTIDE SEQUENCE [LARGE SCALE GENOMIC DNA]</scope>
    <source>
        <strain evidence="1">Dakar</strain>
    </source>
</reference>
<evidence type="ECO:0000313" key="1">
    <source>
        <dbReference type="EMBL" id="VDP71389.1"/>
    </source>
</evidence>
<evidence type="ECO:0000313" key="2">
    <source>
        <dbReference type="Proteomes" id="UP000279833"/>
    </source>
</evidence>
<dbReference type="EMBL" id="UZAK01043779">
    <property type="protein sequence ID" value="VDP71389.1"/>
    <property type="molecule type" value="Genomic_DNA"/>
</dbReference>
<accession>A0A183KYL8</accession>
<reference evidence="3" key="1">
    <citation type="submission" date="2016-06" db="UniProtKB">
        <authorList>
            <consortium name="WormBaseParasite"/>
        </authorList>
    </citation>
    <scope>IDENTIFICATION</scope>
</reference>
<gene>
    <name evidence="1" type="ORF">SCUD_LOCUS20165</name>
</gene>
<sequence length="33" mass="3934">MNLFHLNESPTLLLHNPIVQNLQIHLQKRMIVQ</sequence>
<proteinExistence type="predicted"/>
<protein>
    <submittedName>
        <fullName evidence="1 3">Uncharacterized protein</fullName>
    </submittedName>
</protein>